<keyword evidence="1" id="KW-0472">Membrane</keyword>
<feature type="transmembrane region" description="Helical" evidence="1">
    <location>
        <begin position="70"/>
        <end position="88"/>
    </location>
</feature>
<keyword evidence="3" id="KW-1185">Reference proteome</keyword>
<organism evidence="2 3">
    <name type="scientific">Aquimarina amphilecti</name>
    <dbReference type="NCBI Taxonomy" id="1038014"/>
    <lineage>
        <taxon>Bacteria</taxon>
        <taxon>Pseudomonadati</taxon>
        <taxon>Bacteroidota</taxon>
        <taxon>Flavobacteriia</taxon>
        <taxon>Flavobacteriales</taxon>
        <taxon>Flavobacteriaceae</taxon>
        <taxon>Aquimarina</taxon>
    </lineage>
</organism>
<dbReference type="Proteomes" id="UP000198521">
    <property type="component" value="Unassembled WGS sequence"/>
</dbReference>
<proteinExistence type="predicted"/>
<dbReference type="EMBL" id="FOAB01000007">
    <property type="protein sequence ID" value="SEM01562.1"/>
    <property type="molecule type" value="Genomic_DNA"/>
</dbReference>
<evidence type="ECO:0000256" key="1">
    <source>
        <dbReference type="SAM" id="Phobius"/>
    </source>
</evidence>
<name>A0A1H7UX59_AQUAM</name>
<reference evidence="2 3" key="1">
    <citation type="submission" date="2016-10" db="EMBL/GenBank/DDBJ databases">
        <authorList>
            <person name="de Groot N.N."/>
        </authorList>
    </citation>
    <scope>NUCLEOTIDE SEQUENCE [LARGE SCALE GENOMIC DNA]</scope>
    <source>
        <strain evidence="2 3">DSM 25232</strain>
    </source>
</reference>
<protein>
    <submittedName>
        <fullName evidence="2">Uncharacterized protein</fullName>
    </submittedName>
</protein>
<keyword evidence="1" id="KW-0812">Transmembrane</keyword>
<keyword evidence="1" id="KW-1133">Transmembrane helix</keyword>
<dbReference type="STRING" id="1038014.SAMN04487910_3921"/>
<accession>A0A1H7UX59</accession>
<evidence type="ECO:0000313" key="3">
    <source>
        <dbReference type="Proteomes" id="UP000198521"/>
    </source>
</evidence>
<gene>
    <name evidence="2" type="ORF">SAMN04487910_3921</name>
</gene>
<sequence length="261" mass="30642">MFQEDLQKQVKSSISEKSFYNYFKNTSNKLPRVDVLNMLSEYSGYKNWVHFKTSIPQNKIQEKKKLKPKWFVFLLLGVLFVTSAYFLIPRTHTFTFCFIDQDRNEPIVKTPIDIIVLNNEQSPFYAKSDSLGCFRWSTKDDFIRFVIRSPYHKTDTIFRNISTITNENIKVSTDDYALMLHYYANGKLEDWKNRKNELSRMIADNAIIFQVLPSGLGIEVYSKHEFIAKLTTPTKSLKSIEIIESKRSKGQIVKLKFRVKS</sequence>
<dbReference type="AlphaFoldDB" id="A0A1H7UX59"/>
<evidence type="ECO:0000313" key="2">
    <source>
        <dbReference type="EMBL" id="SEM01562.1"/>
    </source>
</evidence>